<accession>A0A934QG70</accession>
<reference evidence="2" key="1">
    <citation type="submission" date="2017-08" db="EMBL/GenBank/DDBJ databases">
        <authorList>
            <person name="Imhoff J.F."/>
            <person name="Rahn T."/>
            <person name="Kuenzel S."/>
            <person name="Neulinger S.C."/>
        </authorList>
    </citation>
    <scope>NUCLEOTIDE SEQUENCE</scope>
    <source>
        <strain evidence="2">DSM 9154</strain>
    </source>
</reference>
<comment type="caution">
    <text evidence="2">The sequence shown here is derived from an EMBL/GenBank/DDBJ whole genome shotgun (WGS) entry which is preliminary data.</text>
</comment>
<name>A0A934QG70_9PROT</name>
<protein>
    <submittedName>
        <fullName evidence="2">Uncharacterized protein</fullName>
    </submittedName>
</protein>
<keyword evidence="3" id="KW-1185">Reference proteome</keyword>
<organism evidence="2 3">
    <name type="scientific">Rhodovibrio salinarum</name>
    <dbReference type="NCBI Taxonomy" id="1087"/>
    <lineage>
        <taxon>Bacteria</taxon>
        <taxon>Pseudomonadati</taxon>
        <taxon>Pseudomonadota</taxon>
        <taxon>Alphaproteobacteria</taxon>
        <taxon>Rhodospirillales</taxon>
        <taxon>Rhodovibrionaceae</taxon>
        <taxon>Rhodovibrio</taxon>
    </lineage>
</organism>
<dbReference type="Proteomes" id="UP000778970">
    <property type="component" value="Unassembled WGS sequence"/>
</dbReference>
<reference evidence="2" key="2">
    <citation type="journal article" date="2020" name="Microorganisms">
        <title>Osmotic Adaptation and Compatible Solute Biosynthesis of Phototrophic Bacteria as Revealed from Genome Analyses.</title>
        <authorList>
            <person name="Imhoff J.F."/>
            <person name="Rahn T."/>
            <person name="Kunzel S."/>
            <person name="Keller A."/>
            <person name="Neulinger S.C."/>
        </authorList>
    </citation>
    <scope>NUCLEOTIDE SEQUENCE</scope>
    <source>
        <strain evidence="2">DSM 9154</strain>
    </source>
</reference>
<evidence type="ECO:0000313" key="2">
    <source>
        <dbReference type="EMBL" id="MBK1695910.1"/>
    </source>
</evidence>
<evidence type="ECO:0000256" key="1">
    <source>
        <dbReference type="SAM" id="MobiDB-lite"/>
    </source>
</evidence>
<dbReference type="PROSITE" id="PS51257">
    <property type="entry name" value="PROKAR_LIPOPROTEIN"/>
    <property type="match status" value="1"/>
</dbReference>
<dbReference type="AlphaFoldDB" id="A0A934QG70"/>
<evidence type="ECO:0000313" key="3">
    <source>
        <dbReference type="Proteomes" id="UP000778970"/>
    </source>
</evidence>
<sequence>MHEKDRFSVTTLPFARRAGVVLLAVAALAGCSSDDGPSIQEKLAANARASETGDRSYALPPLSRPPEFGARPELDTDGTLADDGPTVFREPSGQEQDIPARIAEIPGLSDGSRAFLAKAVPAEEGTSGDERAASPELIERLATGDNVADAGSEATAGRKVRIERQSGWFD</sequence>
<dbReference type="EMBL" id="NRRE01000008">
    <property type="protein sequence ID" value="MBK1695910.1"/>
    <property type="molecule type" value="Genomic_DNA"/>
</dbReference>
<feature type="region of interest" description="Disordered" evidence="1">
    <location>
        <begin position="42"/>
        <end position="97"/>
    </location>
</feature>
<gene>
    <name evidence="2" type="ORF">CKO21_01440</name>
</gene>
<proteinExistence type="predicted"/>